<dbReference type="EMBL" id="JAVREY010000006">
    <property type="protein sequence ID" value="MDT0463007.1"/>
    <property type="molecule type" value="Genomic_DNA"/>
</dbReference>
<sequence>MELDDFAARFRPDIRAKLDWERLATFSAPVRVESLRRGEAGRRLADLFTVWYVDPAGTDSTWNAPGSRPLQVAAAERTLLSWPERRRDTVTALARAFTEGPGPLRLTLPAYRVDEERYVLLDGNHRAVAAHQAAVDLSLTLCSLSGPACESILPDLRHYAAPLS</sequence>
<organism evidence="1 2">
    <name type="scientific">Streptomyces gibsoniae</name>
    <dbReference type="NCBI Taxonomy" id="3075529"/>
    <lineage>
        <taxon>Bacteria</taxon>
        <taxon>Bacillati</taxon>
        <taxon>Actinomycetota</taxon>
        <taxon>Actinomycetes</taxon>
        <taxon>Kitasatosporales</taxon>
        <taxon>Streptomycetaceae</taxon>
        <taxon>Streptomyces</taxon>
    </lineage>
</organism>
<accession>A0ABU2TPY7</accession>
<reference evidence="2" key="1">
    <citation type="submission" date="2023-07" db="EMBL/GenBank/DDBJ databases">
        <title>30 novel species of actinomycetes from the DSMZ collection.</title>
        <authorList>
            <person name="Nouioui I."/>
        </authorList>
    </citation>
    <scope>NUCLEOTIDE SEQUENCE [LARGE SCALE GENOMIC DNA]</scope>
    <source>
        <strain evidence="2">DSM 41699</strain>
    </source>
</reference>
<keyword evidence="2" id="KW-1185">Reference proteome</keyword>
<evidence type="ECO:0008006" key="3">
    <source>
        <dbReference type="Google" id="ProtNLM"/>
    </source>
</evidence>
<dbReference type="Proteomes" id="UP001183809">
    <property type="component" value="Unassembled WGS sequence"/>
</dbReference>
<proteinExistence type="predicted"/>
<name>A0ABU2TPY7_9ACTN</name>
<dbReference type="RefSeq" id="WP_311693469.1">
    <property type="nucleotide sequence ID" value="NZ_JAVREY010000006.1"/>
</dbReference>
<evidence type="ECO:0000313" key="2">
    <source>
        <dbReference type="Proteomes" id="UP001183809"/>
    </source>
</evidence>
<protein>
    <recommendedName>
        <fullName evidence="3">ParB/Sulfiredoxin domain-containing protein</fullName>
    </recommendedName>
</protein>
<comment type="caution">
    <text evidence="1">The sequence shown here is derived from an EMBL/GenBank/DDBJ whole genome shotgun (WGS) entry which is preliminary data.</text>
</comment>
<evidence type="ECO:0000313" key="1">
    <source>
        <dbReference type="EMBL" id="MDT0463007.1"/>
    </source>
</evidence>
<gene>
    <name evidence="1" type="ORF">RM764_08260</name>
</gene>